<gene>
    <name evidence="2" type="ORF">ECPE_LOCUS10812</name>
</gene>
<dbReference type="WBParaSite" id="ECPE_0001084501-mRNA-1">
    <property type="protein sequence ID" value="ECPE_0001084501-mRNA-1"/>
    <property type="gene ID" value="ECPE_0001084501"/>
</dbReference>
<reference evidence="2 3" key="2">
    <citation type="submission" date="2018-11" db="EMBL/GenBank/DDBJ databases">
        <authorList>
            <consortium name="Pathogen Informatics"/>
        </authorList>
    </citation>
    <scope>NUCLEOTIDE SEQUENCE [LARGE SCALE GENOMIC DNA]</scope>
    <source>
        <strain evidence="2 3">Egypt</strain>
    </source>
</reference>
<evidence type="ECO:0000313" key="2">
    <source>
        <dbReference type="EMBL" id="VDP87657.1"/>
    </source>
</evidence>
<keyword evidence="3" id="KW-1185">Reference proteome</keyword>
<dbReference type="EMBL" id="UZAN01049727">
    <property type="protein sequence ID" value="VDP87657.1"/>
    <property type="molecule type" value="Genomic_DNA"/>
</dbReference>
<evidence type="ECO:0000256" key="1">
    <source>
        <dbReference type="SAM" id="MobiDB-lite"/>
    </source>
</evidence>
<protein>
    <submittedName>
        <fullName evidence="4">GOLGA2L5 domain-containing protein</fullName>
    </submittedName>
</protein>
<feature type="compositionally biased region" description="Polar residues" evidence="1">
    <location>
        <begin position="52"/>
        <end position="66"/>
    </location>
</feature>
<proteinExistence type="predicted"/>
<organism evidence="4">
    <name type="scientific">Echinostoma caproni</name>
    <dbReference type="NCBI Taxonomy" id="27848"/>
    <lineage>
        <taxon>Eukaryota</taxon>
        <taxon>Metazoa</taxon>
        <taxon>Spiralia</taxon>
        <taxon>Lophotrochozoa</taxon>
        <taxon>Platyhelminthes</taxon>
        <taxon>Trematoda</taxon>
        <taxon>Digenea</taxon>
        <taxon>Plagiorchiida</taxon>
        <taxon>Echinostomata</taxon>
        <taxon>Echinostomatoidea</taxon>
        <taxon>Echinostomatidae</taxon>
        <taxon>Echinostoma</taxon>
    </lineage>
</organism>
<evidence type="ECO:0000313" key="4">
    <source>
        <dbReference type="WBParaSite" id="ECPE_0001084501-mRNA-1"/>
    </source>
</evidence>
<dbReference type="AlphaFoldDB" id="A0A183AV27"/>
<feature type="region of interest" description="Disordered" evidence="1">
    <location>
        <begin position="52"/>
        <end position="74"/>
    </location>
</feature>
<accession>A0A183AV27</accession>
<reference evidence="4" key="1">
    <citation type="submission" date="2016-06" db="UniProtKB">
        <authorList>
            <consortium name="WormBaseParasite"/>
        </authorList>
    </citation>
    <scope>IDENTIFICATION</scope>
</reference>
<name>A0A183AV27_9TREM</name>
<evidence type="ECO:0000313" key="3">
    <source>
        <dbReference type="Proteomes" id="UP000272942"/>
    </source>
</evidence>
<sequence>MILSQSEVFSSLKTKFAQLETEVVEEKVLLAALSPQTEARYNIQRTTLELSGSRSTVKTTSSQEQEPVSLLAEA</sequence>
<dbReference type="Proteomes" id="UP000272942">
    <property type="component" value="Unassembled WGS sequence"/>
</dbReference>